<dbReference type="PROSITE" id="PS50050">
    <property type="entry name" value="TNFR_NGFR_2"/>
    <property type="match status" value="1"/>
</dbReference>
<feature type="repeat" description="TNFR-Cys" evidence="1">
    <location>
        <begin position="2"/>
        <end position="44"/>
    </location>
</feature>
<dbReference type="InParanoid" id="A0A2I4CZ62"/>
<organism evidence="5 6">
    <name type="scientific">Austrofundulus limnaeus</name>
    <name type="common">Annual killifish</name>
    <dbReference type="NCBI Taxonomy" id="52670"/>
    <lineage>
        <taxon>Eukaryota</taxon>
        <taxon>Metazoa</taxon>
        <taxon>Chordata</taxon>
        <taxon>Craniata</taxon>
        <taxon>Vertebrata</taxon>
        <taxon>Euteleostomi</taxon>
        <taxon>Actinopterygii</taxon>
        <taxon>Neopterygii</taxon>
        <taxon>Teleostei</taxon>
        <taxon>Neoteleostei</taxon>
        <taxon>Acanthomorphata</taxon>
        <taxon>Ovalentaria</taxon>
        <taxon>Atherinomorphae</taxon>
        <taxon>Cyprinodontiformes</taxon>
        <taxon>Rivulidae</taxon>
        <taxon>Austrofundulus</taxon>
    </lineage>
</organism>
<keyword evidence="3" id="KW-0472">Membrane</keyword>
<dbReference type="AlphaFoldDB" id="A0A2I4CZ62"/>
<proteinExistence type="predicted"/>
<protein>
    <submittedName>
        <fullName evidence="6">Tumor necrosis factor receptor superfamily member 5</fullName>
    </submittedName>
</protein>
<dbReference type="GO" id="GO:0050830">
    <property type="term" value="P:defense response to Gram-positive bacterium"/>
    <property type="evidence" value="ECO:0007669"/>
    <property type="project" value="TreeGrafter"/>
</dbReference>
<dbReference type="SMART" id="SM00208">
    <property type="entry name" value="TNFR"/>
    <property type="match status" value="3"/>
</dbReference>
<dbReference type="KEGG" id="alim:106533500"/>
<evidence type="ECO:0000313" key="5">
    <source>
        <dbReference type="Proteomes" id="UP000192220"/>
    </source>
</evidence>
<reference evidence="6" key="1">
    <citation type="submission" date="2025-08" db="UniProtKB">
        <authorList>
            <consortium name="RefSeq"/>
        </authorList>
    </citation>
    <scope>IDENTIFICATION</scope>
</reference>
<dbReference type="FunFam" id="2.10.50.10:FF:000009">
    <property type="entry name" value="Tumor necrosis factor receptor superfamily member 14"/>
    <property type="match status" value="1"/>
</dbReference>
<feature type="disulfide bond" evidence="1">
    <location>
        <begin position="3"/>
        <end position="18"/>
    </location>
</feature>
<dbReference type="PANTHER" id="PTHR46838">
    <property type="entry name" value="TUMOR NECROSIS FACTOR RECEPTOR SUPERFAMILY MEMBER 14"/>
    <property type="match status" value="1"/>
</dbReference>
<dbReference type="GO" id="GO:0009897">
    <property type="term" value="C:external side of plasma membrane"/>
    <property type="evidence" value="ECO:0007669"/>
    <property type="project" value="TreeGrafter"/>
</dbReference>
<evidence type="ECO:0000256" key="2">
    <source>
        <dbReference type="SAM" id="MobiDB-lite"/>
    </source>
</evidence>
<dbReference type="RefSeq" id="XP_013885286.1">
    <property type="nucleotide sequence ID" value="XM_014029832.1"/>
</dbReference>
<dbReference type="GO" id="GO:0002720">
    <property type="term" value="P:positive regulation of cytokine production involved in immune response"/>
    <property type="evidence" value="ECO:0007669"/>
    <property type="project" value="TreeGrafter"/>
</dbReference>
<evidence type="ECO:0000256" key="3">
    <source>
        <dbReference type="SAM" id="Phobius"/>
    </source>
</evidence>
<evidence type="ECO:0000259" key="4">
    <source>
        <dbReference type="PROSITE" id="PS50050"/>
    </source>
</evidence>
<keyword evidence="1" id="KW-1015">Disulfide bond</keyword>
<dbReference type="GO" id="GO:2000406">
    <property type="term" value="P:positive regulation of T cell migration"/>
    <property type="evidence" value="ECO:0007669"/>
    <property type="project" value="TreeGrafter"/>
</dbReference>
<dbReference type="Gene3D" id="2.10.50.10">
    <property type="entry name" value="Tumor Necrosis Factor Receptor, subunit A, domain 2"/>
    <property type="match status" value="2"/>
</dbReference>
<dbReference type="PROSITE" id="PS00652">
    <property type="entry name" value="TNFR_NGFR_1"/>
    <property type="match status" value="1"/>
</dbReference>
<feature type="region of interest" description="Disordered" evidence="2">
    <location>
        <begin position="185"/>
        <end position="212"/>
    </location>
</feature>
<comment type="caution">
    <text evidence="1">Lacks conserved residue(s) required for the propagation of feature annotation.</text>
</comment>
<dbReference type="GO" id="GO:0046642">
    <property type="term" value="P:negative regulation of alpha-beta T cell proliferation"/>
    <property type="evidence" value="ECO:0007669"/>
    <property type="project" value="TreeGrafter"/>
</dbReference>
<dbReference type="Proteomes" id="UP000192220">
    <property type="component" value="Unplaced"/>
</dbReference>
<keyword evidence="3" id="KW-1133">Transmembrane helix</keyword>
<dbReference type="PANTHER" id="PTHR46838:SF1">
    <property type="entry name" value="TUMOR NECROSIS FACTOR RECEPTOR SUPERFAMILY MEMBER 14"/>
    <property type="match status" value="1"/>
</dbReference>
<dbReference type="InterPro" id="IPR001368">
    <property type="entry name" value="TNFR/NGFR_Cys_rich_reg"/>
</dbReference>
<dbReference type="OrthoDB" id="10031141at2759"/>
<keyword evidence="3" id="KW-0812">Transmembrane</keyword>
<evidence type="ECO:0000256" key="1">
    <source>
        <dbReference type="PROSITE-ProRule" id="PRU00206"/>
    </source>
</evidence>
<keyword evidence="5" id="KW-1185">Reference proteome</keyword>
<sequence length="212" mass="22664">MPCEEGTYLDRPNGKKHCLTCTICDPGSGLKVKQRCSPTSDTVCEALEGFFCTEFTSGSCSSANEHRTCESGQYISRTGSSSSDAECSDCSSGTFSDGSSTSCQPHTQCETLNLQLIKAGTASADAECGEKSSAWVIGVIVAIVFFVICLIILCVCLKKKEKPVLPGCFNSKQCTNQDHQMVSMNEEDLDKNPRASKNSNIKPEPLLAGSSE</sequence>
<dbReference type="GeneID" id="106533500"/>
<dbReference type="STRING" id="52670.A0A2I4CZ62"/>
<gene>
    <name evidence="6" type="primary">LOC106533500</name>
</gene>
<dbReference type="SUPFAM" id="SSF57586">
    <property type="entry name" value="TNF receptor-like"/>
    <property type="match status" value="1"/>
</dbReference>
<accession>A0A2I4CZ62</accession>
<keyword evidence="6" id="KW-0675">Receptor</keyword>
<feature type="domain" description="TNFR-Cys" evidence="4">
    <location>
        <begin position="2"/>
        <end position="44"/>
    </location>
</feature>
<evidence type="ECO:0000313" key="6">
    <source>
        <dbReference type="RefSeq" id="XP_013885286.1"/>
    </source>
</evidence>
<dbReference type="GO" id="GO:0050829">
    <property type="term" value="P:defense response to Gram-negative bacterium"/>
    <property type="evidence" value="ECO:0007669"/>
    <property type="project" value="TreeGrafter"/>
</dbReference>
<dbReference type="Pfam" id="PF00020">
    <property type="entry name" value="TNFR_c6"/>
    <property type="match status" value="2"/>
</dbReference>
<name>A0A2I4CZ62_AUSLI</name>
<feature type="transmembrane region" description="Helical" evidence="3">
    <location>
        <begin position="134"/>
        <end position="157"/>
    </location>
</feature>